<accession>A0A2K9ZH37</accession>
<dbReference type="Proteomes" id="UP000238523">
    <property type="component" value="Plasmid pRLN3"/>
</dbReference>
<name>A0A2K9ZH37_RHILE</name>
<sequence length="95" mass="10998">MTFWDKLAWFIVLNTYYALSHIVKAPWEEKYGTFNDRDPWWWTCWALHRNSFAASAAAGQGSDQRTKSTGSDFRFRCCFFRSGAGFPEGGRSRNA</sequence>
<proteinExistence type="predicted"/>
<evidence type="ECO:0000313" key="2">
    <source>
        <dbReference type="Proteomes" id="UP000238523"/>
    </source>
</evidence>
<dbReference type="EMBL" id="CP025015">
    <property type="protein sequence ID" value="AUW47576.1"/>
    <property type="molecule type" value="Genomic_DNA"/>
</dbReference>
<geneLocation type="plasmid" evidence="2">
    <name>prln3</name>
</geneLocation>
<organism evidence="1 2">
    <name type="scientific">Rhizobium leguminosarum</name>
    <dbReference type="NCBI Taxonomy" id="384"/>
    <lineage>
        <taxon>Bacteria</taxon>
        <taxon>Pseudomonadati</taxon>
        <taxon>Pseudomonadota</taxon>
        <taxon>Alphaproteobacteria</taxon>
        <taxon>Hyphomicrobiales</taxon>
        <taxon>Rhizobiaceae</taxon>
        <taxon>Rhizobium/Agrobacterium group</taxon>
        <taxon>Rhizobium</taxon>
    </lineage>
</organism>
<protein>
    <submittedName>
        <fullName evidence="1">Uncharacterized protein</fullName>
    </submittedName>
</protein>
<dbReference type="AlphaFoldDB" id="A0A2K9ZH37"/>
<gene>
    <name evidence="1" type="ORF">CUJ84_pRLN3000464</name>
</gene>
<keyword evidence="1" id="KW-0614">Plasmid</keyword>
<reference evidence="1 2" key="1">
    <citation type="submission" date="2017-11" db="EMBL/GenBank/DDBJ databases">
        <title>Complete genome of Rhizobium leguminosarum Norway, an ineffective micro-symbiont.</title>
        <authorList>
            <person name="Hoffrichter A."/>
            <person name="Liang J."/>
            <person name="Brachmann A."/>
            <person name="Marin M."/>
        </authorList>
    </citation>
    <scope>NUCLEOTIDE SEQUENCE [LARGE SCALE GENOMIC DNA]</scope>
    <source>
        <strain evidence="1 2">Norway</strain>
        <plasmid evidence="2">Plasmid prln3</plasmid>
    </source>
</reference>
<evidence type="ECO:0000313" key="1">
    <source>
        <dbReference type="EMBL" id="AUW47576.1"/>
    </source>
</evidence>